<dbReference type="SUPFAM" id="SSF50630">
    <property type="entry name" value="Acid proteases"/>
    <property type="match status" value="1"/>
</dbReference>
<dbReference type="InterPro" id="IPR021109">
    <property type="entry name" value="Peptidase_aspartic_dom_sf"/>
</dbReference>
<proteinExistence type="predicted"/>
<organism evidence="1 2">
    <name type="scientific">Nostoc paludosum FACHB-159</name>
    <dbReference type="NCBI Taxonomy" id="2692908"/>
    <lineage>
        <taxon>Bacteria</taxon>
        <taxon>Bacillati</taxon>
        <taxon>Cyanobacteriota</taxon>
        <taxon>Cyanophyceae</taxon>
        <taxon>Nostocales</taxon>
        <taxon>Nostocaceae</taxon>
        <taxon>Nostoc</taxon>
    </lineage>
</organism>
<dbReference type="EMBL" id="JACJTU010000003">
    <property type="protein sequence ID" value="MBD2733315.1"/>
    <property type="molecule type" value="Genomic_DNA"/>
</dbReference>
<protein>
    <submittedName>
        <fullName evidence="1">Aspartyl protease family protein</fullName>
    </submittedName>
</protein>
<dbReference type="PROSITE" id="PS00141">
    <property type="entry name" value="ASP_PROTEASE"/>
    <property type="match status" value="1"/>
</dbReference>
<keyword evidence="1" id="KW-0378">Hydrolase</keyword>
<dbReference type="GO" id="GO:0008233">
    <property type="term" value="F:peptidase activity"/>
    <property type="evidence" value="ECO:0007669"/>
    <property type="project" value="UniProtKB-KW"/>
</dbReference>
<gene>
    <name evidence="1" type="ORF">H6H03_05215</name>
</gene>
<keyword evidence="2" id="KW-1185">Reference proteome</keyword>
<name>A0ABR8K2M3_9NOSO</name>
<evidence type="ECO:0000313" key="2">
    <source>
        <dbReference type="Proteomes" id="UP000637383"/>
    </source>
</evidence>
<dbReference type="Pfam" id="PF13975">
    <property type="entry name" value="gag-asp_proteas"/>
    <property type="match status" value="1"/>
</dbReference>
<dbReference type="RefSeq" id="WP_190954060.1">
    <property type="nucleotide sequence ID" value="NZ_JACJTU010000003.1"/>
</dbReference>
<keyword evidence="1" id="KW-0645">Protease</keyword>
<comment type="caution">
    <text evidence="1">The sequence shown here is derived from an EMBL/GenBank/DDBJ whole genome shotgun (WGS) entry which is preliminary data.</text>
</comment>
<dbReference type="GO" id="GO:0006508">
    <property type="term" value="P:proteolysis"/>
    <property type="evidence" value="ECO:0007669"/>
    <property type="project" value="UniProtKB-KW"/>
</dbReference>
<dbReference type="InterPro" id="IPR001969">
    <property type="entry name" value="Aspartic_peptidase_AS"/>
</dbReference>
<dbReference type="Proteomes" id="UP000637383">
    <property type="component" value="Unassembled WGS sequence"/>
</dbReference>
<dbReference type="Gene3D" id="2.40.70.10">
    <property type="entry name" value="Acid Proteases"/>
    <property type="match status" value="1"/>
</dbReference>
<reference evidence="1 2" key="1">
    <citation type="journal article" date="2020" name="ISME J.">
        <title>Comparative genomics reveals insights into cyanobacterial evolution and habitat adaptation.</title>
        <authorList>
            <person name="Chen M.Y."/>
            <person name="Teng W.K."/>
            <person name="Zhao L."/>
            <person name="Hu C.X."/>
            <person name="Zhou Y.K."/>
            <person name="Han B.P."/>
            <person name="Song L.R."/>
            <person name="Shu W.S."/>
        </authorList>
    </citation>
    <scope>NUCLEOTIDE SEQUENCE [LARGE SCALE GENOMIC DNA]</scope>
    <source>
        <strain evidence="1 2">FACHB-159</strain>
    </source>
</reference>
<sequence>MTMSKMEKIGKVTTTITITNQIDQTLAERGFIPAEQIRSITLHDVLVDTGATRLCLPKNIILDLGLPLQGEVDVKVATGVHKARIFKMLNLSVEGREGTFNCIELPEGSDPLLGLIPLEDLGLKPDLVNQKLRVLPVEGKDTYLMVL</sequence>
<evidence type="ECO:0000313" key="1">
    <source>
        <dbReference type="EMBL" id="MBD2733315.1"/>
    </source>
</evidence>
<accession>A0ABR8K2M3</accession>